<keyword evidence="3" id="KW-1185">Reference proteome</keyword>
<keyword evidence="2" id="KW-0413">Isomerase</keyword>
<dbReference type="Pfam" id="PF12680">
    <property type="entry name" value="SnoaL_2"/>
    <property type="match status" value="1"/>
</dbReference>
<proteinExistence type="predicted"/>
<reference evidence="2 3" key="1">
    <citation type="submission" date="2020-08" db="EMBL/GenBank/DDBJ databases">
        <title>Genomic Encyclopedia of Type Strains, Phase IV (KMG-IV): sequencing the most valuable type-strain genomes for metagenomic binning, comparative biology and taxonomic classification.</title>
        <authorList>
            <person name="Goeker M."/>
        </authorList>
    </citation>
    <scope>NUCLEOTIDE SEQUENCE [LARGE SCALE GENOMIC DNA]</scope>
    <source>
        <strain evidence="2 3">DSM 23960</strain>
    </source>
</reference>
<gene>
    <name evidence="2" type="ORF">GGR12_001292</name>
</gene>
<dbReference type="Proteomes" id="UP000529946">
    <property type="component" value="Unassembled WGS sequence"/>
</dbReference>
<dbReference type="AlphaFoldDB" id="A0A7W6JE20"/>
<dbReference type="EMBL" id="JACIDM010000001">
    <property type="protein sequence ID" value="MBB4082453.1"/>
    <property type="molecule type" value="Genomic_DNA"/>
</dbReference>
<name>A0A7W6JE20_9CAUL</name>
<evidence type="ECO:0000313" key="3">
    <source>
        <dbReference type="Proteomes" id="UP000529946"/>
    </source>
</evidence>
<dbReference type="RefSeq" id="WP_183203530.1">
    <property type="nucleotide sequence ID" value="NZ_BAAAER010000011.1"/>
</dbReference>
<dbReference type="GO" id="GO:0016853">
    <property type="term" value="F:isomerase activity"/>
    <property type="evidence" value="ECO:0007669"/>
    <property type="project" value="UniProtKB-KW"/>
</dbReference>
<dbReference type="InterPro" id="IPR032710">
    <property type="entry name" value="NTF2-like_dom_sf"/>
</dbReference>
<sequence length="114" mass="13073">MRDLILTVHKAIELGDHDTLDSCLHDDVTYRRPGTAVIAGREAVVDWYRKHRKALTSTIHIDEIVVEGDRAVAMGMVEGRCRDGSPIHERFADAYRFEAGLVRDRTTYFFRHGF</sequence>
<evidence type="ECO:0000313" key="2">
    <source>
        <dbReference type="EMBL" id="MBB4082453.1"/>
    </source>
</evidence>
<dbReference type="SUPFAM" id="SSF54427">
    <property type="entry name" value="NTF2-like"/>
    <property type="match status" value="1"/>
</dbReference>
<accession>A0A7W6JE20</accession>
<dbReference type="Gene3D" id="3.10.450.50">
    <property type="match status" value="1"/>
</dbReference>
<comment type="caution">
    <text evidence="2">The sequence shown here is derived from an EMBL/GenBank/DDBJ whole genome shotgun (WGS) entry which is preliminary data.</text>
</comment>
<dbReference type="InterPro" id="IPR037401">
    <property type="entry name" value="SnoaL-like"/>
</dbReference>
<organism evidence="2 3">
    <name type="scientific">Brevundimonas lenta</name>
    <dbReference type="NCBI Taxonomy" id="424796"/>
    <lineage>
        <taxon>Bacteria</taxon>
        <taxon>Pseudomonadati</taxon>
        <taxon>Pseudomonadota</taxon>
        <taxon>Alphaproteobacteria</taxon>
        <taxon>Caulobacterales</taxon>
        <taxon>Caulobacteraceae</taxon>
        <taxon>Brevundimonas</taxon>
    </lineage>
</organism>
<evidence type="ECO:0000259" key="1">
    <source>
        <dbReference type="Pfam" id="PF12680"/>
    </source>
</evidence>
<feature type="domain" description="SnoaL-like" evidence="1">
    <location>
        <begin position="11"/>
        <end position="103"/>
    </location>
</feature>
<protein>
    <submittedName>
        <fullName evidence="2">Ketosteroid isomerase-like protein</fullName>
    </submittedName>
</protein>